<organism evidence="1">
    <name type="scientific">Podoviridae sp. ct0dB2</name>
    <dbReference type="NCBI Taxonomy" id="2826535"/>
    <lineage>
        <taxon>Viruses</taxon>
        <taxon>Duplodnaviria</taxon>
        <taxon>Heunggongvirae</taxon>
        <taxon>Uroviricota</taxon>
        <taxon>Caudoviricetes</taxon>
    </lineage>
</organism>
<reference evidence="1" key="1">
    <citation type="journal article" date="2021" name="Proc. Natl. Acad. Sci. U.S.A.">
        <title>A Catalog of Tens of Thousands of Viruses from Human Metagenomes Reveals Hidden Associations with Chronic Diseases.</title>
        <authorList>
            <person name="Tisza M.J."/>
            <person name="Buck C.B."/>
        </authorList>
    </citation>
    <scope>NUCLEOTIDE SEQUENCE</scope>
    <source>
        <strain evidence="1">Ct0dB2</strain>
    </source>
</reference>
<protein>
    <submittedName>
        <fullName evidence="1">Uncharacterized protein</fullName>
    </submittedName>
</protein>
<sequence>MNELIMIRAYVENRIEYYKKDQNSNTFNNRIISELNAIYAMVDSVLEADVNTDNHVLDLLANIATAYKPNLTDEIERKLNED</sequence>
<proteinExistence type="predicted"/>
<dbReference type="EMBL" id="BK015095">
    <property type="protein sequence ID" value="DAD90853.1"/>
    <property type="molecule type" value="Genomic_DNA"/>
</dbReference>
<accession>A0A8S5N7V0</accession>
<name>A0A8S5N7V0_9CAUD</name>
<evidence type="ECO:0000313" key="1">
    <source>
        <dbReference type="EMBL" id="DAD90853.1"/>
    </source>
</evidence>